<dbReference type="AlphaFoldDB" id="R4RP60"/>
<dbReference type="KEGG" id="nzs:SLY_0351"/>
<dbReference type="EMBL" id="CP002548">
    <property type="protein sequence ID" value="AGL90271.1"/>
    <property type="molecule type" value="Genomic_DNA"/>
</dbReference>
<evidence type="ECO:0000313" key="1">
    <source>
        <dbReference type="EMBL" id="AGL90271.1"/>
    </source>
</evidence>
<accession>R4RP60</accession>
<evidence type="ECO:0000313" key="2">
    <source>
        <dbReference type="Proteomes" id="UP000013941"/>
    </source>
</evidence>
<name>R4RP60_PHYAS</name>
<proteinExistence type="predicted"/>
<sequence length="31" mass="3898">MISFFEKLIKNQKNKKNSYYMNYKVIRNILK</sequence>
<dbReference type="Proteomes" id="UP000013941">
    <property type="component" value="Chromosome"/>
</dbReference>
<dbReference type="HOGENOM" id="CLU_3398760_0_0_14"/>
<organism evidence="1 2">
    <name type="scientific">Strawberry lethal yellows phytoplasma (CPA) str. NZSb11</name>
    <dbReference type="NCBI Taxonomy" id="980422"/>
    <lineage>
        <taxon>Bacteria</taxon>
        <taxon>Bacillati</taxon>
        <taxon>Mycoplasmatota</taxon>
        <taxon>Mollicutes</taxon>
        <taxon>Acholeplasmatales</taxon>
        <taxon>Acholeplasmataceae</taxon>
        <taxon>Candidatus Phytoplasma</taxon>
        <taxon>16SrXII (Stolbur group)</taxon>
    </lineage>
</organism>
<keyword evidence="2" id="KW-1185">Reference proteome</keyword>
<reference evidence="1 2" key="1">
    <citation type="journal article" date="2013" name="BMC Genomics">
        <title>Comparison of the complete genome sequence of two closely related isolates of 'Candidatus Phytoplasma australiense' reveals genome plasticity.</title>
        <authorList>
            <person name="Andersen M.T."/>
            <person name="Liefting L.W."/>
            <person name="Havukkala I."/>
            <person name="Beever R.E."/>
        </authorList>
    </citation>
    <scope>NUCLEOTIDE SEQUENCE [LARGE SCALE GENOMIC DNA]</scope>
    <source>
        <strain evidence="1 2">NZSb11</strain>
    </source>
</reference>
<protein>
    <submittedName>
        <fullName evidence="1">Uncharacterized protein</fullName>
    </submittedName>
</protein>
<gene>
    <name evidence="1" type="ORF">SLY_0351</name>
</gene>